<dbReference type="PIRSF" id="PIRSF007860">
    <property type="entry name" value="VPS11"/>
    <property type="match status" value="1"/>
</dbReference>
<keyword evidence="3" id="KW-0479">Metal-binding</keyword>
<feature type="repeat" description="CHCR" evidence="9">
    <location>
        <begin position="558"/>
        <end position="727"/>
    </location>
</feature>
<dbReference type="OrthoDB" id="26184at2759"/>
<proteinExistence type="inferred from homology"/>
<keyword evidence="7 8" id="KW-0472">Membrane</keyword>
<dbReference type="CDD" id="cd16688">
    <property type="entry name" value="RING-H2_Vps11"/>
    <property type="match status" value="1"/>
</dbReference>
<evidence type="ECO:0000256" key="3">
    <source>
        <dbReference type="ARBA" id="ARBA00022723"/>
    </source>
</evidence>
<evidence type="ECO:0000256" key="6">
    <source>
        <dbReference type="ARBA" id="ARBA00022927"/>
    </source>
</evidence>
<keyword evidence="13" id="KW-1185">Reference proteome</keyword>
<dbReference type="Gene3D" id="1.25.40.10">
    <property type="entry name" value="Tetratricopeptide repeat domain"/>
    <property type="match status" value="1"/>
</dbReference>
<evidence type="ECO:0000256" key="8">
    <source>
        <dbReference type="PIRNR" id="PIRNR007860"/>
    </source>
</evidence>
<dbReference type="Pfam" id="PF12451">
    <property type="entry name" value="VPS11_C"/>
    <property type="match status" value="1"/>
</dbReference>
<feature type="domain" description="Vacuolar protein sorting protein 11 C-terminal" evidence="10">
    <location>
        <begin position="854"/>
        <end position="897"/>
    </location>
</feature>
<dbReference type="InterPro" id="IPR016528">
    <property type="entry name" value="VPS11"/>
</dbReference>
<dbReference type="Gene3D" id="2.130.10.10">
    <property type="entry name" value="YVTN repeat-like/Quinoprotein amine dehydrogenase"/>
    <property type="match status" value="1"/>
</dbReference>
<keyword evidence="5" id="KW-0862">Zinc</keyword>
<dbReference type="PANTHER" id="PTHR23323:SF24">
    <property type="entry name" value="VACUOLAR PROTEIN SORTING-ASSOCIATED PROTEIN 11 HOMOLOG"/>
    <property type="match status" value="1"/>
</dbReference>
<reference evidence="12" key="1">
    <citation type="submission" date="2021-01" db="EMBL/GenBank/DDBJ databases">
        <authorList>
            <person name="Li R."/>
            <person name="Bekaert M."/>
        </authorList>
    </citation>
    <scope>NUCLEOTIDE SEQUENCE</scope>
    <source>
        <strain evidence="12">Farmed</strain>
    </source>
</reference>
<dbReference type="GO" id="GO:0031902">
    <property type="term" value="C:late endosome membrane"/>
    <property type="evidence" value="ECO:0007669"/>
    <property type="project" value="UniProtKB-SubCell"/>
</dbReference>
<comment type="caution">
    <text evidence="12">The sequence shown here is derived from an EMBL/GenBank/DDBJ whole genome shotgun (WGS) entry which is preliminary data.</text>
</comment>
<dbReference type="InterPro" id="IPR015943">
    <property type="entry name" value="WD40/YVTN_repeat-like_dom_sf"/>
</dbReference>
<dbReference type="SUPFAM" id="SSF48371">
    <property type="entry name" value="ARM repeat"/>
    <property type="match status" value="1"/>
</dbReference>
<comment type="subcellular location">
    <subcellularLocation>
        <location evidence="1">Late endosome membrane</location>
        <topology evidence="1">Peripheral membrane protein</topology>
        <orientation evidence="1">Cytoplasmic side</orientation>
    </subcellularLocation>
</comment>
<dbReference type="PANTHER" id="PTHR23323">
    <property type="entry name" value="VACUOLAR PROTEIN SORTING-ASSOCIATED PROTEIN"/>
    <property type="match status" value="1"/>
</dbReference>
<dbReference type="EMBL" id="CAHIKZ030000445">
    <property type="protein sequence ID" value="CAE1174782.1"/>
    <property type="molecule type" value="Genomic_DNA"/>
</dbReference>
<organism evidence="12 13">
    <name type="scientific">Acanthosepion pharaonis</name>
    <name type="common">Pharaoh cuttlefish</name>
    <name type="synonym">Sepia pharaonis</name>
    <dbReference type="NCBI Taxonomy" id="158019"/>
    <lineage>
        <taxon>Eukaryota</taxon>
        <taxon>Metazoa</taxon>
        <taxon>Spiralia</taxon>
        <taxon>Lophotrochozoa</taxon>
        <taxon>Mollusca</taxon>
        <taxon>Cephalopoda</taxon>
        <taxon>Coleoidea</taxon>
        <taxon>Decapodiformes</taxon>
        <taxon>Sepiida</taxon>
        <taxon>Sepiina</taxon>
        <taxon>Sepiidae</taxon>
        <taxon>Acanthosepion</taxon>
    </lineage>
</organism>
<dbReference type="GO" id="GO:0006886">
    <property type="term" value="P:intracellular protein transport"/>
    <property type="evidence" value="ECO:0007669"/>
    <property type="project" value="UniProtKB-UniRule"/>
</dbReference>
<evidence type="ECO:0000256" key="4">
    <source>
        <dbReference type="ARBA" id="ARBA00022771"/>
    </source>
</evidence>
<feature type="repeat" description="CHCR" evidence="9">
    <location>
        <begin position="391"/>
        <end position="540"/>
    </location>
</feature>
<dbReference type="GO" id="GO:0007032">
    <property type="term" value="P:endosome organization"/>
    <property type="evidence" value="ECO:0007669"/>
    <property type="project" value="TreeGrafter"/>
</dbReference>
<name>A0A812B5H9_ACAPH</name>
<evidence type="ECO:0000256" key="1">
    <source>
        <dbReference type="ARBA" id="ARBA00004492"/>
    </source>
</evidence>
<dbReference type="Pfam" id="PF23341">
    <property type="entry name" value="PEP5_VPS11_N"/>
    <property type="match status" value="1"/>
</dbReference>
<gene>
    <name evidence="12" type="ORF">SPHA_13269</name>
</gene>
<dbReference type="Pfam" id="PF23356">
    <property type="entry name" value="TPR_PEP5_VPS11"/>
    <property type="match status" value="1"/>
</dbReference>
<dbReference type="InterPro" id="IPR016024">
    <property type="entry name" value="ARM-type_fold"/>
</dbReference>
<dbReference type="GO" id="GO:0006904">
    <property type="term" value="P:vesicle docking involved in exocytosis"/>
    <property type="evidence" value="ECO:0007669"/>
    <property type="project" value="TreeGrafter"/>
</dbReference>
<dbReference type="GO" id="GO:0008270">
    <property type="term" value="F:zinc ion binding"/>
    <property type="evidence" value="ECO:0007669"/>
    <property type="project" value="UniProtKB-KW"/>
</dbReference>
<protein>
    <recommendedName>
        <fullName evidence="8">Vacuolar protein sorting-associated protein 11 homolog</fullName>
    </recommendedName>
</protein>
<dbReference type="InterPro" id="IPR000547">
    <property type="entry name" value="Clathrin_H-chain/VPS_repeat"/>
</dbReference>
<dbReference type="Proteomes" id="UP000597762">
    <property type="component" value="Unassembled WGS sequence"/>
</dbReference>
<evidence type="ECO:0000256" key="2">
    <source>
        <dbReference type="ARBA" id="ARBA00022448"/>
    </source>
</evidence>
<dbReference type="InterPro" id="IPR011990">
    <property type="entry name" value="TPR-like_helical_dom_sf"/>
</dbReference>
<dbReference type="GO" id="GO:0048284">
    <property type="term" value="P:organelle fusion"/>
    <property type="evidence" value="ECO:0007669"/>
    <property type="project" value="TreeGrafter"/>
</dbReference>
<evidence type="ECO:0000259" key="10">
    <source>
        <dbReference type="Pfam" id="PF12451"/>
    </source>
</evidence>
<evidence type="ECO:0000313" key="13">
    <source>
        <dbReference type="Proteomes" id="UP000597762"/>
    </source>
</evidence>
<dbReference type="FunFam" id="1.25.40.10:FF:000164">
    <property type="entry name" value="Vacuolar protein sorting-associated protein 11 homolog"/>
    <property type="match status" value="1"/>
</dbReference>
<accession>A0A812B5H9</accession>
<evidence type="ECO:0000313" key="12">
    <source>
        <dbReference type="EMBL" id="CAE1174782.1"/>
    </source>
</evidence>
<keyword evidence="2" id="KW-0813">Transport</keyword>
<evidence type="ECO:0000256" key="5">
    <source>
        <dbReference type="ARBA" id="ARBA00022833"/>
    </source>
</evidence>
<dbReference type="AlphaFoldDB" id="A0A812B5H9"/>
<dbReference type="InterPro" id="IPR024763">
    <property type="entry name" value="VPS11_C"/>
</dbReference>
<sequence>MAAFLQWRRFNFFDKETACQPTTREVFDKLQNINISACASGRGQIIVGDHEGFLHFINRKMEVTEFEAYKIRVTHLFQMKQHNLLITIGEDEQGINPLIKVWNLDKMERGSPLCTRIARAIPGNKPSPVTCLTVHENLNWMAVGFQCGSVVLFKGDVTRDRHSKFRIVYENQRPITGLGFRISGKSIILFIVTETNILSINISSNDYRTSLDKFGCKARCAVMSGMTQDNQFVVGRQDVVYFYQPDGRGPCLALEGEKLMLFWFRGYLVTVCREKRYMSPINNTGMAMNIVTIYDIQNKFIAFIASFPEVIDVVYEWGAIFVLAGDKKLYHLIEKDTKTKLDMLFRKNLYNIAISLAKSQQYDKGGLIDIFTQYGDHLYSKGDHDGAIEQYMKTIGKLEASYVIRKFLDAQRIHNLTKYLQALHKGQLATEEHTTLLLNCYTRLKDVSKLDKFIKTKDREVDFDVETAIKVCRQAGYYEHALFLAEKHNIHEWYLKIQLEDIKDYKKAVEYIGKLKFEEAEENLKKYGKILMSEVPQPTTELLKQLCTDYRPSDQPLVDQTVLDGGSPKIQKAFAEEFIHIFVNSSARLTEFLEHMIKVQPNSPSLLYNTLLELYLQDTIHETEPTNEPNNTLKAEKERRTLELLQGSEAGYDIDQALVLCQMHNFTAGILYLYEKAELYQQILRYYMDHDKYKQVIDTCKRFGTQESNLWVQALSYFAMKEDNCKTYLMEVLSHIDKKNLLSPLLVIQSLAHNSAATLSVVKDYIVKRLQQENDQITEDERLIQKYREDTCKKKLQIEELKTSAKIFQAPKCSICNHALEIPSVHFLCEPHSYHQHCLEGYNENECFVCMQNNGKVMEVIRAQEQNKDIHEHFHNELDRAQDGFSMIADYFGRGIFTKTIPVVTSTGLENRSYTHPGTNKEWCDLFNFPNWPEVHLGSFLC</sequence>
<dbReference type="InterPro" id="IPR057307">
    <property type="entry name" value="PEP5_VPS11_N"/>
</dbReference>
<keyword evidence="6" id="KW-0653">Protein transport</keyword>
<dbReference type="SUPFAM" id="SSF50978">
    <property type="entry name" value="WD40 repeat-like"/>
    <property type="match status" value="1"/>
</dbReference>
<evidence type="ECO:0000259" key="11">
    <source>
        <dbReference type="Pfam" id="PF23341"/>
    </source>
</evidence>
<dbReference type="GO" id="GO:0030897">
    <property type="term" value="C:HOPS complex"/>
    <property type="evidence" value="ECO:0007669"/>
    <property type="project" value="TreeGrafter"/>
</dbReference>
<dbReference type="PROSITE" id="PS50236">
    <property type="entry name" value="CHCR"/>
    <property type="match status" value="2"/>
</dbReference>
<keyword evidence="4" id="KW-0863">Zinc-finger</keyword>
<evidence type="ECO:0000256" key="9">
    <source>
        <dbReference type="PROSITE-ProRule" id="PRU01006"/>
    </source>
</evidence>
<evidence type="ECO:0000256" key="7">
    <source>
        <dbReference type="ARBA" id="ARBA00023136"/>
    </source>
</evidence>
<dbReference type="GO" id="GO:0030674">
    <property type="term" value="F:protein-macromolecule adaptor activity"/>
    <property type="evidence" value="ECO:0007669"/>
    <property type="project" value="TreeGrafter"/>
</dbReference>
<dbReference type="InterPro" id="IPR057308">
    <property type="entry name" value="CHCR_PEP5_VPS11"/>
</dbReference>
<feature type="domain" description="PEP5/VPS11 N-terminal" evidence="11">
    <location>
        <begin position="7"/>
        <end position="334"/>
    </location>
</feature>
<dbReference type="GO" id="GO:0007033">
    <property type="term" value="P:vacuole organization"/>
    <property type="evidence" value="ECO:0007669"/>
    <property type="project" value="TreeGrafter"/>
</dbReference>
<comment type="similarity">
    <text evidence="8">Belongs to the VPS11 family.</text>
</comment>
<dbReference type="InterPro" id="IPR036322">
    <property type="entry name" value="WD40_repeat_dom_sf"/>
</dbReference>